<evidence type="ECO:0000313" key="3">
    <source>
        <dbReference type="Proteomes" id="UP001358586"/>
    </source>
</evidence>
<reference evidence="2 3" key="1">
    <citation type="submission" date="2023-03" db="EMBL/GenBank/DDBJ databases">
        <title>WGS of Gossypium arboreum.</title>
        <authorList>
            <person name="Yu D."/>
        </authorList>
    </citation>
    <scope>NUCLEOTIDE SEQUENCE [LARGE SCALE GENOMIC DNA]</scope>
    <source>
        <tissue evidence="2">Leaf</tissue>
    </source>
</reference>
<gene>
    <name evidence="2" type="ORF">PVK06_038207</name>
</gene>
<sequence>MIFDYEDGFPAEELPALRVGDLVPSSGDGKLRARNRRSRIRKPRYISNKAETGGDTADGTYTS</sequence>
<accession>A0ABR0MZH7</accession>
<keyword evidence="3" id="KW-1185">Reference proteome</keyword>
<comment type="caution">
    <text evidence="2">The sequence shown here is derived from an EMBL/GenBank/DDBJ whole genome shotgun (WGS) entry which is preliminary data.</text>
</comment>
<protein>
    <submittedName>
        <fullName evidence="2">Uncharacterized protein</fullName>
    </submittedName>
</protein>
<dbReference type="EMBL" id="JARKNE010000011">
    <property type="protein sequence ID" value="KAK5783694.1"/>
    <property type="molecule type" value="Genomic_DNA"/>
</dbReference>
<feature type="compositionally biased region" description="Basic residues" evidence="1">
    <location>
        <begin position="32"/>
        <end position="44"/>
    </location>
</feature>
<organism evidence="2 3">
    <name type="scientific">Gossypium arboreum</name>
    <name type="common">Tree cotton</name>
    <name type="synonym">Gossypium nanking</name>
    <dbReference type="NCBI Taxonomy" id="29729"/>
    <lineage>
        <taxon>Eukaryota</taxon>
        <taxon>Viridiplantae</taxon>
        <taxon>Streptophyta</taxon>
        <taxon>Embryophyta</taxon>
        <taxon>Tracheophyta</taxon>
        <taxon>Spermatophyta</taxon>
        <taxon>Magnoliopsida</taxon>
        <taxon>eudicotyledons</taxon>
        <taxon>Gunneridae</taxon>
        <taxon>Pentapetalae</taxon>
        <taxon>rosids</taxon>
        <taxon>malvids</taxon>
        <taxon>Malvales</taxon>
        <taxon>Malvaceae</taxon>
        <taxon>Malvoideae</taxon>
        <taxon>Gossypium</taxon>
    </lineage>
</organism>
<name>A0ABR0MZH7_GOSAR</name>
<feature type="region of interest" description="Disordered" evidence="1">
    <location>
        <begin position="20"/>
        <end position="63"/>
    </location>
</feature>
<evidence type="ECO:0000256" key="1">
    <source>
        <dbReference type="SAM" id="MobiDB-lite"/>
    </source>
</evidence>
<proteinExistence type="predicted"/>
<evidence type="ECO:0000313" key="2">
    <source>
        <dbReference type="EMBL" id="KAK5783694.1"/>
    </source>
</evidence>
<dbReference type="Proteomes" id="UP001358586">
    <property type="component" value="Chromosome 11"/>
</dbReference>